<evidence type="ECO:0000313" key="3">
    <source>
        <dbReference type="Proteomes" id="UP000501568"/>
    </source>
</evidence>
<dbReference type="EMBL" id="CP049109">
    <property type="protein sequence ID" value="QIG80068.1"/>
    <property type="molecule type" value="Genomic_DNA"/>
</dbReference>
<name>A0A6G6Y5R8_9SPHN</name>
<dbReference type="RefSeq" id="WP_165327071.1">
    <property type="nucleotide sequence ID" value="NZ_CP049109.1"/>
</dbReference>
<evidence type="ECO:0000256" key="1">
    <source>
        <dbReference type="SAM" id="SignalP"/>
    </source>
</evidence>
<dbReference type="AlphaFoldDB" id="A0A6G6Y5R8"/>
<evidence type="ECO:0008006" key="4">
    <source>
        <dbReference type="Google" id="ProtNLM"/>
    </source>
</evidence>
<keyword evidence="3" id="KW-1185">Reference proteome</keyword>
<proteinExistence type="predicted"/>
<dbReference type="PROSITE" id="PS51257">
    <property type="entry name" value="PROKAR_LIPOPROTEIN"/>
    <property type="match status" value="1"/>
</dbReference>
<organism evidence="2 3">
    <name type="scientific">Stakelama tenebrarum</name>
    <dbReference type="NCBI Taxonomy" id="2711215"/>
    <lineage>
        <taxon>Bacteria</taxon>
        <taxon>Pseudomonadati</taxon>
        <taxon>Pseudomonadota</taxon>
        <taxon>Alphaproteobacteria</taxon>
        <taxon>Sphingomonadales</taxon>
        <taxon>Sphingomonadaceae</taxon>
        <taxon>Stakelama</taxon>
    </lineage>
</organism>
<reference evidence="2 3" key="1">
    <citation type="submission" date="2020-02" db="EMBL/GenBank/DDBJ databases">
        <authorList>
            <person name="Zheng R.K."/>
            <person name="Sun C.M."/>
        </authorList>
    </citation>
    <scope>NUCLEOTIDE SEQUENCE [LARGE SCALE GENOMIC DNA]</scope>
    <source>
        <strain evidence="3">zrk23</strain>
    </source>
</reference>
<protein>
    <recommendedName>
        <fullName evidence="4">DUF4136 domain-containing protein</fullName>
    </recommendedName>
</protein>
<gene>
    <name evidence="2" type="ORF">G5C33_09935</name>
</gene>
<keyword evidence="1" id="KW-0732">Signal</keyword>
<feature type="chain" id="PRO_5026317944" description="DUF4136 domain-containing protein" evidence="1">
    <location>
        <begin position="20"/>
        <end position="187"/>
    </location>
</feature>
<evidence type="ECO:0000313" key="2">
    <source>
        <dbReference type="EMBL" id="QIG80068.1"/>
    </source>
</evidence>
<accession>A0A6G6Y5R8</accession>
<dbReference type="Proteomes" id="UP000501568">
    <property type="component" value="Chromosome"/>
</dbReference>
<dbReference type="NCBIfam" id="NF047637">
    <property type="entry name" value="lipo_CC0125"/>
    <property type="match status" value="1"/>
</dbReference>
<sequence length="187" mass="21537">MKLSAKSLALALASGLAVASCAYPTPYQPATGTGFSRAGYSDERIEENRFRVSFAGNTLTSRETVERYLLYRAAQLTLENGADYFVMVNRDTDHQQRTYNSRPYGATPYGYWSPYWSYYRPRYGWRYWDPFYDDPFGRDFDVRTVDRYQAMAEIVIGRGPKPDDVRAFDARAVIENIGPKVEMPQPR</sequence>
<dbReference type="KEGG" id="spzr:G5C33_09935"/>
<feature type="signal peptide" evidence="1">
    <location>
        <begin position="1"/>
        <end position="19"/>
    </location>
</feature>